<name>A0AAX6H159_IRIPA</name>
<dbReference type="Proteomes" id="UP001140949">
    <property type="component" value="Unassembled WGS sequence"/>
</dbReference>
<organism evidence="2 3">
    <name type="scientific">Iris pallida</name>
    <name type="common">Sweet iris</name>
    <dbReference type="NCBI Taxonomy" id="29817"/>
    <lineage>
        <taxon>Eukaryota</taxon>
        <taxon>Viridiplantae</taxon>
        <taxon>Streptophyta</taxon>
        <taxon>Embryophyta</taxon>
        <taxon>Tracheophyta</taxon>
        <taxon>Spermatophyta</taxon>
        <taxon>Magnoliopsida</taxon>
        <taxon>Liliopsida</taxon>
        <taxon>Asparagales</taxon>
        <taxon>Iridaceae</taxon>
        <taxon>Iridoideae</taxon>
        <taxon>Irideae</taxon>
        <taxon>Iris</taxon>
    </lineage>
</organism>
<dbReference type="AlphaFoldDB" id="A0AAX6H159"/>
<reference evidence="2" key="2">
    <citation type="submission" date="2023-04" db="EMBL/GenBank/DDBJ databases">
        <authorList>
            <person name="Bruccoleri R.E."/>
            <person name="Oakeley E.J."/>
            <person name="Faust A.-M."/>
            <person name="Dessus-Babus S."/>
            <person name="Altorfer M."/>
            <person name="Burckhardt D."/>
            <person name="Oertli M."/>
            <person name="Naumann U."/>
            <person name="Petersen F."/>
            <person name="Wong J."/>
        </authorList>
    </citation>
    <scope>NUCLEOTIDE SEQUENCE</scope>
    <source>
        <strain evidence="2">GSM-AAB239-AS_SAM_17_03QT</strain>
        <tissue evidence="2">Leaf</tissue>
    </source>
</reference>
<feature type="signal peptide" evidence="1">
    <location>
        <begin position="1"/>
        <end position="20"/>
    </location>
</feature>
<evidence type="ECO:0000313" key="2">
    <source>
        <dbReference type="EMBL" id="KAJ6834543.1"/>
    </source>
</evidence>
<proteinExistence type="predicted"/>
<reference evidence="2" key="1">
    <citation type="journal article" date="2023" name="GigaByte">
        <title>Genome assembly of the bearded iris, Iris pallida Lam.</title>
        <authorList>
            <person name="Bruccoleri R.E."/>
            <person name="Oakeley E.J."/>
            <person name="Faust A.M.E."/>
            <person name="Altorfer M."/>
            <person name="Dessus-Babus S."/>
            <person name="Burckhardt D."/>
            <person name="Oertli M."/>
            <person name="Naumann U."/>
            <person name="Petersen F."/>
            <person name="Wong J."/>
        </authorList>
    </citation>
    <scope>NUCLEOTIDE SEQUENCE</scope>
    <source>
        <strain evidence="2">GSM-AAB239-AS_SAM_17_03QT</strain>
    </source>
</reference>
<gene>
    <name evidence="2" type="ORF">M6B38_334120</name>
</gene>
<protein>
    <submittedName>
        <fullName evidence="2">Phytosulfokines isoform X1</fullName>
    </submittedName>
</protein>
<sequence length="88" mass="9684">MKAITLLFITLLLLATLSQAARPIPKEANSVKVLHSTLARIVSIKSIILTDGTIYKSIYYNMVALLQHVAVNLFLSNSSDSCSHRGER</sequence>
<keyword evidence="3" id="KW-1185">Reference proteome</keyword>
<keyword evidence="1" id="KW-0732">Signal</keyword>
<accession>A0AAX6H159</accession>
<evidence type="ECO:0000256" key="1">
    <source>
        <dbReference type="SAM" id="SignalP"/>
    </source>
</evidence>
<evidence type="ECO:0000313" key="3">
    <source>
        <dbReference type="Proteomes" id="UP001140949"/>
    </source>
</evidence>
<comment type="caution">
    <text evidence="2">The sequence shown here is derived from an EMBL/GenBank/DDBJ whole genome shotgun (WGS) entry which is preliminary data.</text>
</comment>
<feature type="chain" id="PRO_5043881514" evidence="1">
    <location>
        <begin position="21"/>
        <end position="88"/>
    </location>
</feature>
<dbReference type="EMBL" id="JANAVB010014394">
    <property type="protein sequence ID" value="KAJ6834543.1"/>
    <property type="molecule type" value="Genomic_DNA"/>
</dbReference>